<evidence type="ECO:0000313" key="1">
    <source>
        <dbReference type="EMBL" id="VDO12570.1"/>
    </source>
</evidence>
<evidence type="ECO:0000313" key="3">
    <source>
        <dbReference type="WBParaSite" id="BTMF_0000312101-mRNA-1"/>
    </source>
</evidence>
<reference evidence="1 2" key="2">
    <citation type="submission" date="2018-11" db="EMBL/GenBank/DDBJ databases">
        <authorList>
            <consortium name="Pathogen Informatics"/>
        </authorList>
    </citation>
    <scope>NUCLEOTIDE SEQUENCE [LARGE SCALE GENOMIC DNA]</scope>
</reference>
<name>A0A0R3Q9W0_9BILA</name>
<gene>
    <name evidence="1" type="ORF">BTMF_LOCUS2441</name>
</gene>
<sequence length="243" mass="26425">MFGDSDEGSTRGRNGYLYPAGCRDDAMIVNVAGSTGVQHSDDSLVSKLSSKIDAPIISSGVRTMVNISDSAEFSAQELDKNTENLANAYMCSRLRSSCSLINQTSRSYGSLNPYMSKRTTSFYLFDLVGMIQHGKCSCSAINTVLPVHLIPVQLLALNIHDNKKRAYSENISATETTSRDSPLSIMSSQSNRRSNGVVFVPICPPPSYQPPKGQTVQQIISSPLLPTTVQVAVLNRIFKLHIS</sequence>
<reference evidence="3" key="1">
    <citation type="submission" date="2017-02" db="UniProtKB">
        <authorList>
            <consortium name="WormBaseParasite"/>
        </authorList>
    </citation>
    <scope>IDENTIFICATION</scope>
</reference>
<keyword evidence="2" id="KW-1185">Reference proteome</keyword>
<dbReference type="EMBL" id="UZAG01002011">
    <property type="protein sequence ID" value="VDO12570.1"/>
    <property type="molecule type" value="Genomic_DNA"/>
</dbReference>
<dbReference type="Proteomes" id="UP000280834">
    <property type="component" value="Unassembled WGS sequence"/>
</dbReference>
<dbReference type="WBParaSite" id="BTMF_0000312101-mRNA-1">
    <property type="protein sequence ID" value="BTMF_0000312101-mRNA-1"/>
    <property type="gene ID" value="BTMF_0000312101"/>
</dbReference>
<proteinExistence type="predicted"/>
<organism evidence="3">
    <name type="scientific">Brugia timori</name>
    <dbReference type="NCBI Taxonomy" id="42155"/>
    <lineage>
        <taxon>Eukaryota</taxon>
        <taxon>Metazoa</taxon>
        <taxon>Ecdysozoa</taxon>
        <taxon>Nematoda</taxon>
        <taxon>Chromadorea</taxon>
        <taxon>Rhabditida</taxon>
        <taxon>Spirurina</taxon>
        <taxon>Spiruromorpha</taxon>
        <taxon>Filarioidea</taxon>
        <taxon>Onchocercidae</taxon>
        <taxon>Brugia</taxon>
    </lineage>
</organism>
<protein>
    <submittedName>
        <fullName evidence="1 3">Uncharacterized protein</fullName>
    </submittedName>
</protein>
<evidence type="ECO:0000313" key="2">
    <source>
        <dbReference type="Proteomes" id="UP000280834"/>
    </source>
</evidence>
<accession>A0A0R3Q9W0</accession>
<dbReference type="AlphaFoldDB" id="A0A0R3Q9W0"/>